<dbReference type="PANTHER" id="PTHR43000">
    <property type="entry name" value="DTDP-D-GLUCOSE 4,6-DEHYDRATASE-RELATED"/>
    <property type="match status" value="1"/>
</dbReference>
<sequence length="313" mass="36258">MKILITGGTGFIGTNLSNELRSRGHEVITADLTHSPETKRTHYKCDIAEYRHLERIFEANEFDFVFNLAAEYGRWNGEDYYDMLWRTNCVGMKNILTFQKKHKFKLTTFSSAEVYGDYRDVMAEDVMDKIPIKQMNDYAISKWANELQCLNAAEMWGNEIVRIRPVNCYGPHEEYSPYRGVIPILVYHGMFNLPATVYNGHKRIFDYVSDTVRTVANTTENFIPGEVYNIAAKKEVDIKYISDLIVENLGIADSHITYKGAEPFTTMVKPIDCSKAYRDLGHKIEIPVDKGIPLYIEWMKKNYPDYINHIKTK</sequence>
<proteinExistence type="inferred from homology"/>
<dbReference type="GO" id="GO:0050577">
    <property type="term" value="F:GDP-L-fucose synthase activity"/>
    <property type="evidence" value="ECO:0007669"/>
    <property type="project" value="UniProtKB-EC"/>
</dbReference>
<dbReference type="Gene3D" id="3.40.50.720">
    <property type="entry name" value="NAD(P)-binding Rossmann-like Domain"/>
    <property type="match status" value="1"/>
</dbReference>
<accession>A0ABY6HWW9</accession>
<reference evidence="3" key="1">
    <citation type="submission" date="2022-09" db="EMBL/GenBank/DDBJ databases">
        <title>Actin cytoskeleton and complex cell architecture in an #Asgard archaeon.</title>
        <authorList>
            <person name="Ponce Toledo R.I."/>
            <person name="Schleper C."/>
            <person name="Rodrigues Oliveira T."/>
            <person name="Wollweber F."/>
            <person name="Xu J."/>
            <person name="Rittmann S."/>
            <person name="Klingl A."/>
            <person name="Pilhofer M."/>
        </authorList>
    </citation>
    <scope>NUCLEOTIDE SEQUENCE</scope>
    <source>
        <strain evidence="3">B-35</strain>
    </source>
</reference>
<dbReference type="InterPro" id="IPR001509">
    <property type="entry name" value="Epimerase_deHydtase"/>
</dbReference>
<evidence type="ECO:0000313" key="4">
    <source>
        <dbReference type="Proteomes" id="UP001208689"/>
    </source>
</evidence>
<evidence type="ECO:0000256" key="1">
    <source>
        <dbReference type="ARBA" id="ARBA00007637"/>
    </source>
</evidence>
<gene>
    <name evidence="3" type="ORF">NEF87_004309</name>
</gene>
<protein>
    <submittedName>
        <fullName evidence="3">GDP-L-fucose synthase</fullName>
        <ecNumber evidence="3">1.1.1.271</ecNumber>
    </submittedName>
</protein>
<keyword evidence="3" id="KW-0560">Oxidoreductase</keyword>
<feature type="domain" description="NAD-dependent epimerase/dehydratase" evidence="2">
    <location>
        <begin position="3"/>
        <end position="231"/>
    </location>
</feature>
<keyword evidence="4" id="KW-1185">Reference proteome</keyword>
<name>A0ABY6HWW9_9ARCH</name>
<dbReference type="EC" id="1.1.1.271" evidence="3"/>
<dbReference type="Proteomes" id="UP001208689">
    <property type="component" value="Chromosome"/>
</dbReference>
<evidence type="ECO:0000313" key="3">
    <source>
        <dbReference type="EMBL" id="UYP48024.1"/>
    </source>
</evidence>
<dbReference type="SUPFAM" id="SSF51735">
    <property type="entry name" value="NAD(P)-binding Rossmann-fold domains"/>
    <property type="match status" value="1"/>
</dbReference>
<dbReference type="Pfam" id="PF01370">
    <property type="entry name" value="Epimerase"/>
    <property type="match status" value="1"/>
</dbReference>
<dbReference type="EMBL" id="CP104013">
    <property type="protein sequence ID" value="UYP48024.1"/>
    <property type="molecule type" value="Genomic_DNA"/>
</dbReference>
<organism evidence="3 4">
    <name type="scientific">Candidatus Lokiarchaeum ossiferum</name>
    <dbReference type="NCBI Taxonomy" id="2951803"/>
    <lineage>
        <taxon>Archaea</taxon>
        <taxon>Promethearchaeati</taxon>
        <taxon>Promethearchaeota</taxon>
        <taxon>Promethearchaeia</taxon>
        <taxon>Promethearchaeales</taxon>
        <taxon>Promethearchaeaceae</taxon>
        <taxon>Candidatus Lokiarchaeum</taxon>
    </lineage>
</organism>
<dbReference type="InterPro" id="IPR036291">
    <property type="entry name" value="NAD(P)-bd_dom_sf"/>
</dbReference>
<evidence type="ECO:0000259" key="2">
    <source>
        <dbReference type="Pfam" id="PF01370"/>
    </source>
</evidence>
<comment type="similarity">
    <text evidence="1">Belongs to the NAD(P)-dependent epimerase/dehydratase family.</text>
</comment>